<keyword evidence="3" id="KW-1003">Cell membrane</keyword>
<comment type="caution">
    <text evidence="12">The sequence shown here is derived from an EMBL/GenBank/DDBJ whole genome shotgun (WGS) entry which is preliminary data.</text>
</comment>
<dbReference type="PROSITE" id="PS00943">
    <property type="entry name" value="UBIA"/>
    <property type="match status" value="1"/>
</dbReference>
<feature type="transmembrane region" description="Helical" evidence="11">
    <location>
        <begin position="106"/>
        <end position="129"/>
    </location>
</feature>
<evidence type="ECO:0000256" key="11">
    <source>
        <dbReference type="SAM" id="Phobius"/>
    </source>
</evidence>
<dbReference type="Pfam" id="PF01040">
    <property type="entry name" value="UbiA"/>
    <property type="match status" value="1"/>
</dbReference>
<dbReference type="InterPro" id="IPR030470">
    <property type="entry name" value="UbiA_prenylTrfase_CS"/>
</dbReference>
<dbReference type="EMBL" id="AUZX01010692">
    <property type="protein sequence ID" value="EQD46598.1"/>
    <property type="molecule type" value="Genomic_DNA"/>
</dbReference>
<dbReference type="CDD" id="cd13957">
    <property type="entry name" value="PT_UbiA_Cox10"/>
    <property type="match status" value="1"/>
</dbReference>
<dbReference type="GO" id="GO:0008495">
    <property type="term" value="F:protoheme IX farnesyltransferase activity"/>
    <property type="evidence" value="ECO:0007669"/>
    <property type="project" value="InterPro"/>
</dbReference>
<dbReference type="InterPro" id="IPR006369">
    <property type="entry name" value="Protohaem_IX_farnesylTrfase"/>
</dbReference>
<sequence length="160" mass="17946">AVNMWYDRDIDVLMHRTSDRPVPTGRIPATRSLWMGLAMELASLPLMWFGVNALTAILSFGGFLYYVVIYTMWLKRRTPQNIVIGGGAGAFPPLIGWAAVTGQVSVAALLMFLIIFLWTPPHFWSLALYRQEDYRSAGIPMMPVARGPRVTKVQSLIYAL</sequence>
<evidence type="ECO:0000313" key="12">
    <source>
        <dbReference type="EMBL" id="EQD46598.1"/>
    </source>
</evidence>
<keyword evidence="5 11" id="KW-0812">Transmembrane</keyword>
<evidence type="ECO:0000256" key="6">
    <source>
        <dbReference type="ARBA" id="ARBA00022989"/>
    </source>
</evidence>
<dbReference type="Gene3D" id="1.10.357.140">
    <property type="entry name" value="UbiA prenyltransferase"/>
    <property type="match status" value="1"/>
</dbReference>
<accession>T0ZPN5</accession>
<feature type="non-terminal residue" evidence="12">
    <location>
        <position position="1"/>
    </location>
</feature>
<evidence type="ECO:0000256" key="4">
    <source>
        <dbReference type="ARBA" id="ARBA00022679"/>
    </source>
</evidence>
<dbReference type="NCBIfam" id="TIGR01473">
    <property type="entry name" value="cyoE_ctaB"/>
    <property type="match status" value="1"/>
</dbReference>
<evidence type="ECO:0000256" key="3">
    <source>
        <dbReference type="ARBA" id="ARBA00022475"/>
    </source>
</evidence>
<comment type="pathway">
    <text evidence="2">Porphyrin-containing compound metabolism; heme O biosynthesis; heme O from protoheme: step 1/1.</text>
</comment>
<evidence type="ECO:0000256" key="9">
    <source>
        <dbReference type="ARBA" id="ARBA00040810"/>
    </source>
</evidence>
<protein>
    <recommendedName>
        <fullName evidence="9">Protoheme IX farnesyltransferase</fullName>
    </recommendedName>
    <alternativeName>
        <fullName evidence="10">Heme B farnesyltransferase</fullName>
    </alternativeName>
</protein>
<reference evidence="12" key="1">
    <citation type="submission" date="2013-08" db="EMBL/GenBank/DDBJ databases">
        <authorList>
            <person name="Mendez C."/>
            <person name="Richter M."/>
            <person name="Ferrer M."/>
            <person name="Sanchez J."/>
        </authorList>
    </citation>
    <scope>NUCLEOTIDE SEQUENCE</scope>
</reference>
<reference evidence="12" key="2">
    <citation type="journal article" date="2014" name="ISME J.">
        <title>Microbial stratification in low pH oxic and suboxic macroscopic growths along an acid mine drainage.</title>
        <authorList>
            <person name="Mendez-Garcia C."/>
            <person name="Mesa V."/>
            <person name="Sprenger R.R."/>
            <person name="Richter M."/>
            <person name="Diez M.S."/>
            <person name="Solano J."/>
            <person name="Bargiela R."/>
            <person name="Golyshina O.V."/>
            <person name="Manteca A."/>
            <person name="Ramos J.L."/>
            <person name="Gallego J.R."/>
            <person name="Llorente I."/>
            <person name="Martins Dos Santos V.A."/>
            <person name="Jensen O.N."/>
            <person name="Pelaez A.I."/>
            <person name="Sanchez J."/>
            <person name="Ferrer M."/>
        </authorList>
    </citation>
    <scope>NUCLEOTIDE SEQUENCE</scope>
</reference>
<feature type="non-terminal residue" evidence="12">
    <location>
        <position position="160"/>
    </location>
</feature>
<dbReference type="PANTHER" id="PTHR43448:SF7">
    <property type="entry name" value="4-HYDROXYBENZOATE SOLANESYLTRANSFERASE"/>
    <property type="match status" value="1"/>
</dbReference>
<dbReference type="InterPro" id="IPR000537">
    <property type="entry name" value="UbiA_prenyltransferase"/>
</dbReference>
<keyword evidence="7" id="KW-0350">Heme biosynthesis</keyword>
<evidence type="ECO:0000256" key="8">
    <source>
        <dbReference type="ARBA" id="ARBA00023136"/>
    </source>
</evidence>
<dbReference type="GO" id="GO:0006783">
    <property type="term" value="P:heme biosynthetic process"/>
    <property type="evidence" value="ECO:0007669"/>
    <property type="project" value="UniProtKB-KW"/>
</dbReference>
<gene>
    <name evidence="12" type="ORF">B1A_14564</name>
</gene>
<proteinExistence type="predicted"/>
<dbReference type="GO" id="GO:0005886">
    <property type="term" value="C:plasma membrane"/>
    <property type="evidence" value="ECO:0007669"/>
    <property type="project" value="UniProtKB-SubCell"/>
</dbReference>
<evidence type="ECO:0000256" key="7">
    <source>
        <dbReference type="ARBA" id="ARBA00023133"/>
    </source>
</evidence>
<feature type="transmembrane region" description="Helical" evidence="11">
    <location>
        <begin position="81"/>
        <end position="100"/>
    </location>
</feature>
<keyword evidence="4 12" id="KW-0808">Transferase</keyword>
<organism evidence="12">
    <name type="scientific">mine drainage metagenome</name>
    <dbReference type="NCBI Taxonomy" id="410659"/>
    <lineage>
        <taxon>unclassified sequences</taxon>
        <taxon>metagenomes</taxon>
        <taxon>ecological metagenomes</taxon>
    </lineage>
</organism>
<name>T0ZPN5_9ZZZZ</name>
<evidence type="ECO:0000256" key="10">
    <source>
        <dbReference type="ARBA" id="ARBA00042475"/>
    </source>
</evidence>
<dbReference type="AlphaFoldDB" id="T0ZPN5"/>
<evidence type="ECO:0000256" key="1">
    <source>
        <dbReference type="ARBA" id="ARBA00004651"/>
    </source>
</evidence>
<comment type="subcellular location">
    <subcellularLocation>
        <location evidence="1">Cell membrane</location>
        <topology evidence="1">Multi-pass membrane protein</topology>
    </subcellularLocation>
</comment>
<dbReference type="PANTHER" id="PTHR43448">
    <property type="entry name" value="PROTOHEME IX FARNESYLTRANSFERASE, MITOCHONDRIAL"/>
    <property type="match status" value="1"/>
</dbReference>
<dbReference type="InterPro" id="IPR044878">
    <property type="entry name" value="UbiA_sf"/>
</dbReference>
<keyword evidence="8 11" id="KW-0472">Membrane</keyword>
<keyword evidence="6 11" id="KW-1133">Transmembrane helix</keyword>
<evidence type="ECO:0000256" key="5">
    <source>
        <dbReference type="ARBA" id="ARBA00022692"/>
    </source>
</evidence>
<feature type="transmembrane region" description="Helical" evidence="11">
    <location>
        <begin position="46"/>
        <end position="69"/>
    </location>
</feature>
<evidence type="ECO:0000256" key="2">
    <source>
        <dbReference type="ARBA" id="ARBA00004919"/>
    </source>
</evidence>